<dbReference type="EMBL" id="CAJNIZ010000528">
    <property type="protein sequence ID" value="CAE7168476.1"/>
    <property type="molecule type" value="Genomic_DNA"/>
</dbReference>
<dbReference type="Proteomes" id="UP000649617">
    <property type="component" value="Unassembled WGS sequence"/>
</dbReference>
<feature type="non-terminal residue" evidence="1">
    <location>
        <position position="1"/>
    </location>
</feature>
<accession>A0A812IT68</accession>
<keyword evidence="2" id="KW-1185">Reference proteome</keyword>
<gene>
    <name evidence="1" type="ORF">SPIL2461_LOCUS632</name>
</gene>
<evidence type="ECO:0000313" key="1">
    <source>
        <dbReference type="EMBL" id="CAE7168476.1"/>
    </source>
</evidence>
<dbReference type="AlphaFoldDB" id="A0A812IT68"/>
<proteinExistence type="predicted"/>
<reference evidence="1" key="1">
    <citation type="submission" date="2021-02" db="EMBL/GenBank/DDBJ databases">
        <authorList>
            <person name="Dougan E. K."/>
            <person name="Rhodes N."/>
            <person name="Thang M."/>
            <person name="Chan C."/>
        </authorList>
    </citation>
    <scope>NUCLEOTIDE SEQUENCE</scope>
</reference>
<organism evidence="1 2">
    <name type="scientific">Symbiodinium pilosum</name>
    <name type="common">Dinoflagellate</name>
    <dbReference type="NCBI Taxonomy" id="2952"/>
    <lineage>
        <taxon>Eukaryota</taxon>
        <taxon>Sar</taxon>
        <taxon>Alveolata</taxon>
        <taxon>Dinophyceae</taxon>
        <taxon>Suessiales</taxon>
        <taxon>Symbiodiniaceae</taxon>
        <taxon>Symbiodinium</taxon>
    </lineage>
</organism>
<name>A0A812IT68_SYMPI</name>
<protein>
    <submittedName>
        <fullName evidence="1">Uncharacterized protein</fullName>
    </submittedName>
</protein>
<sequence length="688" mass="77008">MPDIDLLADPIPTASGSGNVQVATASSPAKKVKFSSVIDQLGETEINTMTQKELDQAYANHTEITGAEPPSEAEPIPDQIAALKQRVVDRRECPCADFSVLTPFGRRLQKQMKARSWVLQVDGTFKGLDVPGPPSYDAWAARWKVYRSALFMLRYPSEIAGQRQVVTAAALEEYSDRIAKLNAEFPETWHLVMQAEDRCWGEMFERYRRLLTKAAAVGRLPMAIDFDVATPWTGVFIYAARDIDFWNEHVVRPAQNFIARGRRCMSQQRAEEVNLPRGPRRSCWFLESVEEVAGNVAEAMEPLDGYYNWDIFVDADFDRAKEAVKRGPRAFGNRARRTDSHGAVEVIRSEKHPLGWGHPLAEQGNKLAERAGGAFSLENPWDSFAWGHPALLKILKKVNVRCVLLNQCAYGAESVKPPAIISTAGWILTVNRTCKDVPPHYHLEHGLTGKVFDPNVGQQVWRTSLAAEYPAGLCWSWAEALRAWLVSDEGIKIMTPRTLVKTGKFNYILVRLDHYMKDASKESPLLASEIKETKAEPRQRENSAAVGGLRDPRRAVARSQQLRQTGTEIRNVIDEFLSEELIARFENTNGYQVNLFKKILLEANDPDRSTIPDWLEFGFPLGVNEQIVSNGVFPETDSVSASIKASQALGIFLEDWDGSAENYKSFEEAGAKGQAELDRLVECGRATK</sequence>
<evidence type="ECO:0000313" key="2">
    <source>
        <dbReference type="Proteomes" id="UP000649617"/>
    </source>
</evidence>
<comment type="caution">
    <text evidence="1">The sequence shown here is derived from an EMBL/GenBank/DDBJ whole genome shotgun (WGS) entry which is preliminary data.</text>
</comment>
<dbReference type="OrthoDB" id="447121at2759"/>